<dbReference type="InterPro" id="IPR037523">
    <property type="entry name" value="VOC_core"/>
</dbReference>
<evidence type="ECO:0000313" key="2">
    <source>
        <dbReference type="EMBL" id="RLV57960.1"/>
    </source>
</evidence>
<gene>
    <name evidence="2" type="ORF">D5018_19815</name>
</gene>
<keyword evidence="3" id="KW-1185">Reference proteome</keyword>
<dbReference type="Gene3D" id="3.10.180.10">
    <property type="entry name" value="2,3-Dihydroxybiphenyl 1,2-Dioxygenase, domain 1"/>
    <property type="match status" value="1"/>
</dbReference>
<evidence type="ECO:0000259" key="1">
    <source>
        <dbReference type="PROSITE" id="PS51819"/>
    </source>
</evidence>
<dbReference type="OrthoDB" id="9792323at2"/>
<evidence type="ECO:0000313" key="3">
    <source>
        <dbReference type="Proteomes" id="UP000281474"/>
    </source>
</evidence>
<dbReference type="InterPro" id="IPR029068">
    <property type="entry name" value="Glyas_Bleomycin-R_OHBP_Dase"/>
</dbReference>
<dbReference type="InterPro" id="IPR052164">
    <property type="entry name" value="Anthracycline_SecMetBiosynth"/>
</dbReference>
<dbReference type="PANTHER" id="PTHR33993:SF1">
    <property type="entry name" value="GLYOXALASE FAMILY PROTEIN"/>
    <property type="match status" value="1"/>
</dbReference>
<comment type="caution">
    <text evidence="2">The sequence shown here is derived from an EMBL/GenBank/DDBJ whole genome shotgun (WGS) entry which is preliminary data.</text>
</comment>
<dbReference type="PROSITE" id="PS51819">
    <property type="entry name" value="VOC"/>
    <property type="match status" value="1"/>
</dbReference>
<accession>A0A3L8PRE2</accession>
<dbReference type="Pfam" id="PF00903">
    <property type="entry name" value="Glyoxalase"/>
    <property type="match status" value="1"/>
</dbReference>
<dbReference type="InterPro" id="IPR004360">
    <property type="entry name" value="Glyas_Fos-R_dOase_dom"/>
</dbReference>
<name>A0A3L8PRE2_9GAMM</name>
<dbReference type="AlphaFoldDB" id="A0A3L8PRE2"/>
<sequence length="115" mass="12895">MNIHNQVNYLEIPAKDIAVTKAFFTQVFDWEFMDFGDEYCSFTGQTVNGGFYLADTHVSLEKGSPLIVLFSDDLSQTQTDIEQAGGSIIQPEFSFPGGRRFHFADPNGNEFAVWA</sequence>
<organism evidence="2 3">
    <name type="scientific">Parashewanella curva</name>
    <dbReference type="NCBI Taxonomy" id="2338552"/>
    <lineage>
        <taxon>Bacteria</taxon>
        <taxon>Pseudomonadati</taxon>
        <taxon>Pseudomonadota</taxon>
        <taxon>Gammaproteobacteria</taxon>
        <taxon>Alteromonadales</taxon>
        <taxon>Shewanellaceae</taxon>
        <taxon>Parashewanella</taxon>
    </lineage>
</organism>
<reference evidence="2 3" key="1">
    <citation type="submission" date="2018-09" db="EMBL/GenBank/DDBJ databases">
        <title>Phylogeny of the Shewanellaceae, and recommendation for two new genera, Pseudoshewanella and Parashewanella.</title>
        <authorList>
            <person name="Wang G."/>
        </authorList>
    </citation>
    <scope>NUCLEOTIDE SEQUENCE [LARGE SCALE GENOMIC DNA]</scope>
    <source>
        <strain evidence="2 3">C51</strain>
    </source>
</reference>
<dbReference type="RefSeq" id="WP_121840714.1">
    <property type="nucleotide sequence ID" value="NZ_ML014863.1"/>
</dbReference>
<dbReference type="PANTHER" id="PTHR33993">
    <property type="entry name" value="GLYOXALASE-RELATED"/>
    <property type="match status" value="1"/>
</dbReference>
<dbReference type="CDD" id="cd07247">
    <property type="entry name" value="SgaA_N_like"/>
    <property type="match status" value="1"/>
</dbReference>
<dbReference type="Proteomes" id="UP000281474">
    <property type="component" value="Unassembled WGS sequence"/>
</dbReference>
<protein>
    <submittedName>
        <fullName evidence="2">VOC family protein</fullName>
    </submittedName>
</protein>
<feature type="domain" description="VOC" evidence="1">
    <location>
        <begin position="6"/>
        <end position="115"/>
    </location>
</feature>
<dbReference type="EMBL" id="QZEI01000114">
    <property type="protein sequence ID" value="RLV57960.1"/>
    <property type="molecule type" value="Genomic_DNA"/>
</dbReference>
<proteinExistence type="predicted"/>
<dbReference type="SUPFAM" id="SSF54593">
    <property type="entry name" value="Glyoxalase/Bleomycin resistance protein/Dihydroxybiphenyl dioxygenase"/>
    <property type="match status" value="1"/>
</dbReference>